<name>A0A833HPU2_9FIRM</name>
<dbReference type="CDD" id="cd00520">
    <property type="entry name" value="RRF"/>
    <property type="match status" value="1"/>
</dbReference>
<evidence type="ECO:0000256" key="4">
    <source>
        <dbReference type="ARBA" id="ARBA00022917"/>
    </source>
</evidence>
<keyword evidence="9" id="KW-1185">Reference proteome</keyword>
<comment type="function">
    <text evidence="5">Responsible for the release of ribosomes from messenger RNA at the termination of protein biosynthesis. May increase the efficiency of translation by recycling ribosomes from one round of translation to another.</text>
</comment>
<evidence type="ECO:0000313" key="9">
    <source>
        <dbReference type="Proteomes" id="UP000465601"/>
    </source>
</evidence>
<dbReference type="HAMAP" id="MF_00040">
    <property type="entry name" value="RRF"/>
    <property type="match status" value="1"/>
</dbReference>
<dbReference type="PANTHER" id="PTHR20982:SF3">
    <property type="entry name" value="MITOCHONDRIAL RIBOSOME RECYCLING FACTOR PSEUDO 1"/>
    <property type="match status" value="1"/>
</dbReference>
<feature type="coiled-coil region" evidence="6">
    <location>
        <begin position="139"/>
        <end position="173"/>
    </location>
</feature>
<dbReference type="GO" id="GO:0005737">
    <property type="term" value="C:cytoplasm"/>
    <property type="evidence" value="ECO:0007669"/>
    <property type="project" value="UniProtKB-SubCell"/>
</dbReference>
<dbReference type="FunFam" id="3.30.1360.40:FF:000001">
    <property type="entry name" value="Ribosome-recycling factor"/>
    <property type="match status" value="1"/>
</dbReference>
<dbReference type="GO" id="GO:0043023">
    <property type="term" value="F:ribosomal large subunit binding"/>
    <property type="evidence" value="ECO:0007669"/>
    <property type="project" value="TreeGrafter"/>
</dbReference>
<dbReference type="PANTHER" id="PTHR20982">
    <property type="entry name" value="RIBOSOME RECYCLING FACTOR"/>
    <property type="match status" value="1"/>
</dbReference>
<protein>
    <recommendedName>
        <fullName evidence="5">Ribosome-recycling factor</fullName>
        <shortName evidence="5">RRF</shortName>
    </recommendedName>
    <alternativeName>
        <fullName evidence="5">Ribosome-releasing factor</fullName>
    </alternativeName>
</protein>
<dbReference type="RefSeq" id="WP_151865076.1">
    <property type="nucleotide sequence ID" value="NZ_WBZB01000013.1"/>
</dbReference>
<dbReference type="NCBIfam" id="TIGR00496">
    <property type="entry name" value="frr"/>
    <property type="match status" value="1"/>
</dbReference>
<dbReference type="FunFam" id="1.10.132.20:FF:000001">
    <property type="entry name" value="Ribosome-recycling factor"/>
    <property type="match status" value="1"/>
</dbReference>
<proteinExistence type="inferred from homology"/>
<dbReference type="GO" id="GO:0006415">
    <property type="term" value="P:translational termination"/>
    <property type="evidence" value="ECO:0007669"/>
    <property type="project" value="UniProtKB-UniRule"/>
</dbReference>
<evidence type="ECO:0000256" key="2">
    <source>
        <dbReference type="ARBA" id="ARBA00005912"/>
    </source>
</evidence>
<organism evidence="8 9">
    <name type="scientific">Alkaliphilus serpentinus</name>
    <dbReference type="NCBI Taxonomy" id="1482731"/>
    <lineage>
        <taxon>Bacteria</taxon>
        <taxon>Bacillati</taxon>
        <taxon>Bacillota</taxon>
        <taxon>Clostridia</taxon>
        <taxon>Peptostreptococcales</taxon>
        <taxon>Natronincolaceae</taxon>
        <taxon>Alkaliphilus</taxon>
    </lineage>
</organism>
<evidence type="ECO:0000256" key="1">
    <source>
        <dbReference type="ARBA" id="ARBA00004496"/>
    </source>
</evidence>
<keyword evidence="3 5" id="KW-0963">Cytoplasm</keyword>
<dbReference type="OrthoDB" id="9804006at2"/>
<dbReference type="AlphaFoldDB" id="A0A833HPU2"/>
<dbReference type="InterPro" id="IPR002661">
    <property type="entry name" value="Ribosome_recyc_fac"/>
</dbReference>
<evidence type="ECO:0000313" key="8">
    <source>
        <dbReference type="EMBL" id="KAB3531350.1"/>
    </source>
</evidence>
<reference evidence="8 9" key="1">
    <citation type="submission" date="2019-10" db="EMBL/GenBank/DDBJ databases">
        <title>Alkaliphilus serpentinus sp. nov. and Alkaliphilus pronyensis sp. nov., two novel anaerobic alkaliphilic species isolated from the serpentinized-hosted hydrothermal field of the Prony Bay (New Caledonia).</title>
        <authorList>
            <person name="Postec A."/>
        </authorList>
    </citation>
    <scope>NUCLEOTIDE SEQUENCE [LARGE SCALE GENOMIC DNA]</scope>
    <source>
        <strain evidence="8 9">LacT</strain>
    </source>
</reference>
<keyword evidence="4 5" id="KW-0648">Protein biosynthesis</keyword>
<keyword evidence="6" id="KW-0175">Coiled coil</keyword>
<dbReference type="Gene3D" id="1.10.132.20">
    <property type="entry name" value="Ribosome-recycling factor"/>
    <property type="match status" value="1"/>
</dbReference>
<evidence type="ECO:0000256" key="6">
    <source>
        <dbReference type="SAM" id="Coils"/>
    </source>
</evidence>
<feature type="domain" description="Ribosome recycling factor" evidence="7">
    <location>
        <begin position="21"/>
        <end position="183"/>
    </location>
</feature>
<dbReference type="Pfam" id="PF01765">
    <property type="entry name" value="RRF"/>
    <property type="match status" value="1"/>
</dbReference>
<accession>A0A833HPU2</accession>
<evidence type="ECO:0000256" key="3">
    <source>
        <dbReference type="ARBA" id="ARBA00022490"/>
    </source>
</evidence>
<dbReference type="InterPro" id="IPR023584">
    <property type="entry name" value="Ribosome_recyc_fac_dom"/>
</dbReference>
<evidence type="ECO:0000259" key="7">
    <source>
        <dbReference type="Pfam" id="PF01765"/>
    </source>
</evidence>
<dbReference type="SUPFAM" id="SSF55194">
    <property type="entry name" value="Ribosome recycling factor, RRF"/>
    <property type="match status" value="1"/>
</dbReference>
<dbReference type="Proteomes" id="UP000465601">
    <property type="component" value="Unassembled WGS sequence"/>
</dbReference>
<comment type="subcellular location">
    <subcellularLocation>
        <location evidence="1 5">Cytoplasm</location>
    </subcellularLocation>
</comment>
<evidence type="ECO:0000256" key="5">
    <source>
        <dbReference type="HAMAP-Rule" id="MF_00040"/>
    </source>
</evidence>
<dbReference type="EMBL" id="WBZB01000013">
    <property type="protein sequence ID" value="KAB3531350.1"/>
    <property type="molecule type" value="Genomic_DNA"/>
</dbReference>
<comment type="caution">
    <text evidence="8">The sequence shown here is derived from an EMBL/GenBank/DDBJ whole genome shotgun (WGS) entry which is preliminary data.</text>
</comment>
<sequence>MYLEVHMELEEKMQKTINVIKDDLNSIRAGRANPAMLDKITVDYYGTTTPLKQIASVSAPEPRMIIVQPYDKSAMQLIEKAIMTSDLGINPSNDGKIIRLNIPMLTEERRRDLSKLAKKTAEEGKITIRNERRDANDSLKKLHKDGELTEDDLKKAQDEVQKLTDKFIQQIDDLLAKKEVEIMEV</sequence>
<comment type="similarity">
    <text evidence="2 5">Belongs to the RRF family.</text>
</comment>
<gene>
    <name evidence="5" type="primary">frr</name>
    <name evidence="8" type="ORF">F8153_04005</name>
</gene>
<dbReference type="Gene3D" id="3.30.1360.40">
    <property type="match status" value="1"/>
</dbReference>
<dbReference type="InterPro" id="IPR036191">
    <property type="entry name" value="RRF_sf"/>
</dbReference>